<keyword evidence="2" id="KW-1185">Reference proteome</keyword>
<dbReference type="Proteomes" id="UP000290759">
    <property type="component" value="Unassembled WGS sequence"/>
</dbReference>
<reference evidence="1 2" key="1">
    <citation type="submission" date="2018-12" db="EMBL/GenBank/DDBJ databases">
        <authorList>
            <person name="Grouzdev D.S."/>
            <person name="Krutkina M.S."/>
        </authorList>
    </citation>
    <scope>NUCLEOTIDE SEQUENCE [LARGE SCALE GENOMIC DNA]</scope>
    <source>
        <strain evidence="1 2">RmlP026</strain>
    </source>
</reference>
<dbReference type="EMBL" id="QYBB01000099">
    <property type="protein sequence ID" value="RYC28858.1"/>
    <property type="molecule type" value="Genomic_DNA"/>
</dbReference>
<comment type="caution">
    <text evidence="1">The sequence shown here is derived from an EMBL/GenBank/DDBJ whole genome shotgun (WGS) entry which is preliminary data.</text>
</comment>
<sequence>MFLNHEARGAPEARKSWFVFHHLATHFAFGTRETAGRYLRFLNRNRASDCFTVWKSDHHPSAQGFPHDDWTPHVVDMEKDMEGWED</sequence>
<name>A0A4Q2TZS2_9HYPH</name>
<proteinExistence type="predicted"/>
<reference evidence="1 2" key="2">
    <citation type="submission" date="2019-02" db="EMBL/GenBank/DDBJ databases">
        <title>'Lichenibacterium ramalinii' gen. nov. sp. nov., 'Lichenibacterium minor' gen. nov. sp. nov.</title>
        <authorList>
            <person name="Pankratov T."/>
        </authorList>
    </citation>
    <scope>NUCLEOTIDE SEQUENCE [LARGE SCALE GENOMIC DNA]</scope>
    <source>
        <strain evidence="1 2">RmlP026</strain>
    </source>
</reference>
<evidence type="ECO:0000313" key="1">
    <source>
        <dbReference type="EMBL" id="RYC28858.1"/>
    </source>
</evidence>
<gene>
    <name evidence="1" type="ORF">D3273_27075</name>
</gene>
<dbReference type="RefSeq" id="WP_129230070.1">
    <property type="nucleotide sequence ID" value="NZ_QYBB01000099.1"/>
</dbReference>
<organism evidence="1 2">
    <name type="scientific">Lichenibacterium minor</name>
    <dbReference type="NCBI Taxonomy" id="2316528"/>
    <lineage>
        <taxon>Bacteria</taxon>
        <taxon>Pseudomonadati</taxon>
        <taxon>Pseudomonadota</taxon>
        <taxon>Alphaproteobacteria</taxon>
        <taxon>Hyphomicrobiales</taxon>
        <taxon>Lichenihabitantaceae</taxon>
        <taxon>Lichenibacterium</taxon>
    </lineage>
</organism>
<dbReference type="AlphaFoldDB" id="A0A4Q2TZS2"/>
<accession>A0A4Q2TZS2</accession>
<protein>
    <submittedName>
        <fullName evidence="1">Uncharacterized protein</fullName>
    </submittedName>
</protein>
<evidence type="ECO:0000313" key="2">
    <source>
        <dbReference type="Proteomes" id="UP000290759"/>
    </source>
</evidence>